<protein>
    <submittedName>
        <fullName evidence="2">Uncharacterized protein</fullName>
    </submittedName>
</protein>
<evidence type="ECO:0000313" key="3">
    <source>
        <dbReference type="Proteomes" id="UP000826656"/>
    </source>
</evidence>
<feature type="chain" id="PRO_5047480695" evidence="1">
    <location>
        <begin position="27"/>
        <end position="306"/>
    </location>
</feature>
<dbReference type="SUPFAM" id="SSF52047">
    <property type="entry name" value="RNI-like"/>
    <property type="match status" value="1"/>
</dbReference>
<evidence type="ECO:0000313" key="2">
    <source>
        <dbReference type="EMBL" id="KAH0773354.1"/>
    </source>
</evidence>
<organism evidence="2 3">
    <name type="scientific">Solanum tuberosum</name>
    <name type="common">Potato</name>
    <dbReference type="NCBI Taxonomy" id="4113"/>
    <lineage>
        <taxon>Eukaryota</taxon>
        <taxon>Viridiplantae</taxon>
        <taxon>Streptophyta</taxon>
        <taxon>Embryophyta</taxon>
        <taxon>Tracheophyta</taxon>
        <taxon>Spermatophyta</taxon>
        <taxon>Magnoliopsida</taxon>
        <taxon>eudicotyledons</taxon>
        <taxon>Gunneridae</taxon>
        <taxon>Pentapetalae</taxon>
        <taxon>asterids</taxon>
        <taxon>lamiids</taxon>
        <taxon>Solanales</taxon>
        <taxon>Solanaceae</taxon>
        <taxon>Solanoideae</taxon>
        <taxon>Solaneae</taxon>
        <taxon>Solanum</taxon>
    </lineage>
</organism>
<keyword evidence="3" id="KW-1185">Reference proteome</keyword>
<sequence length="306" mass="35042">MLILLGLDNVLSTLILLIANTMSSDSVELSSTPLERSINLFRGNSFLFHNRNFLYEVVKYEDVVFESYNVVGKLVTLEILSLRDCELEVLLVEIGKLTNLIMLELRNNYSTLRELESLSRLTALTLSECSRDVIYSNFGLCSKLTRYTLKVGDADMGVSSMGDNRKNIALEVTETTPSANWICHMLKESEFVYSTRKGSNNVLTELQLNKPQNVKYLSLSRCYLVTHLLNISHEVIKFPNLYEFKLEHLKCLTHFCNDNVDGIEFPLLREMLFIELLEFQNFYLTSNNSITDSNPLFDGKVRCIIT</sequence>
<dbReference type="Proteomes" id="UP000826656">
    <property type="component" value="Unassembled WGS sequence"/>
</dbReference>
<gene>
    <name evidence="2" type="ORF">KY290_010491</name>
</gene>
<evidence type="ECO:0000256" key="1">
    <source>
        <dbReference type="SAM" id="SignalP"/>
    </source>
</evidence>
<dbReference type="EMBL" id="JAIVGD010000005">
    <property type="protein sequence ID" value="KAH0773354.1"/>
    <property type="molecule type" value="Genomic_DNA"/>
</dbReference>
<dbReference type="Gene3D" id="3.80.10.10">
    <property type="entry name" value="Ribonuclease Inhibitor"/>
    <property type="match status" value="1"/>
</dbReference>
<dbReference type="InterPro" id="IPR032675">
    <property type="entry name" value="LRR_dom_sf"/>
</dbReference>
<accession>A0ABQ7W037</accession>
<keyword evidence="1" id="KW-0732">Signal</keyword>
<feature type="signal peptide" evidence="1">
    <location>
        <begin position="1"/>
        <end position="26"/>
    </location>
</feature>
<reference evidence="2 3" key="1">
    <citation type="journal article" date="2021" name="bioRxiv">
        <title>Chromosome-scale and haplotype-resolved genome assembly of a tetraploid potato cultivar.</title>
        <authorList>
            <person name="Sun H."/>
            <person name="Jiao W.-B."/>
            <person name="Krause K."/>
            <person name="Campoy J.A."/>
            <person name="Goel M."/>
            <person name="Folz-Donahue K."/>
            <person name="Kukat C."/>
            <person name="Huettel B."/>
            <person name="Schneeberger K."/>
        </authorList>
    </citation>
    <scope>NUCLEOTIDE SEQUENCE [LARGE SCALE GENOMIC DNA]</scope>
    <source>
        <strain evidence="2">SolTubOtavaFocal</strain>
        <tissue evidence="2">Leaves</tissue>
    </source>
</reference>
<comment type="caution">
    <text evidence="2">The sequence shown here is derived from an EMBL/GenBank/DDBJ whole genome shotgun (WGS) entry which is preliminary data.</text>
</comment>
<name>A0ABQ7W037_SOLTU</name>
<proteinExistence type="predicted"/>